<dbReference type="SUPFAM" id="SSF56801">
    <property type="entry name" value="Acetyl-CoA synthetase-like"/>
    <property type="match status" value="1"/>
</dbReference>
<dbReference type="InterPro" id="IPR045851">
    <property type="entry name" value="AMP-bd_C_sf"/>
</dbReference>
<dbReference type="Proteomes" id="UP001529272">
    <property type="component" value="Unassembled WGS sequence"/>
</dbReference>
<dbReference type="InterPro" id="IPR042099">
    <property type="entry name" value="ANL_N_sf"/>
</dbReference>
<dbReference type="EMBL" id="CP015267">
    <property type="protein sequence ID" value="ASL17987.1"/>
    <property type="molecule type" value="Genomic_DNA"/>
</dbReference>
<keyword evidence="9" id="KW-1185">Reference proteome</keyword>
<name>A0A7U5RY20_MYCIT</name>
<dbReference type="InterPro" id="IPR025110">
    <property type="entry name" value="AMP-bd_C"/>
</dbReference>
<dbReference type="Gene3D" id="3.40.50.12780">
    <property type="entry name" value="N-terminal domain of ligase-like"/>
    <property type="match status" value="1"/>
</dbReference>
<evidence type="ECO:0000313" key="9">
    <source>
        <dbReference type="Proteomes" id="UP001529272"/>
    </source>
</evidence>
<dbReference type="InterPro" id="IPR020845">
    <property type="entry name" value="AMP-binding_CS"/>
</dbReference>
<dbReference type="GO" id="GO:0006631">
    <property type="term" value="P:fatty acid metabolic process"/>
    <property type="evidence" value="ECO:0007669"/>
    <property type="project" value="TreeGrafter"/>
</dbReference>
<dbReference type="PROSITE" id="PS00455">
    <property type="entry name" value="AMP_BINDING"/>
    <property type="match status" value="1"/>
</dbReference>
<reference evidence="6 8" key="1">
    <citation type="journal article" date="2017" name="Lancet Infect. Dis.">
        <title>Global outbreak of severe Mycobacterium chimaera disease after cardiac surgery: a molecular epidemiological study.</title>
        <authorList>
            <person name="van Ingen J."/>
            <person name="Kohl T."/>
            <person name="Kranzer K."/>
            <person name="Hasse B."/>
            <person name="Keller P."/>
            <person name="Szafranska A."/>
            <person name="Hillemann D."/>
            <person name="Chand M."/>
            <person name="Schreiber P."/>
            <person name="Sommerstein R."/>
            <person name="Berger C."/>
            <person name="Genoni M."/>
            <person name="Ruegg C."/>
            <person name="Troillet N."/>
            <person name="Widmer A.F."/>
            <person name="Becker S.L."/>
            <person name="Herrmann M."/>
            <person name="Eckmanns T."/>
            <person name="Haller S."/>
            <person name="Hoeller C."/>
            <person name="Debast S.B."/>
            <person name="Wolfhagen M.J."/>
            <person name="Hopman J."/>
            <person name="Kluytmans J."/>
            <person name="Langelaar M."/>
            <person name="Notermans D.W."/>
            <person name="ten Oever J."/>
            <person name="van den Barselaar P."/>
            <person name="Vonk A.B.A."/>
            <person name="Vos M.C."/>
            <person name="Ahmed N."/>
            <person name="Brown T."/>
            <person name="Crook D."/>
            <person name="Lamagni T."/>
            <person name="Phin N."/>
            <person name="Smith E.G."/>
            <person name="Zambon M."/>
            <person name="Serr A."/>
            <person name="Goetting T."/>
            <person name="Ebner W."/>
            <person name="Thuermer A."/>
            <person name="Utpatel C."/>
            <person name="Sproer C."/>
            <person name="Bunk B."/>
            <person name="Nubel U."/>
            <person name="Bloemberg G."/>
            <person name="Bottger E."/>
            <person name="Niemann S."/>
            <person name="Wagner D."/>
            <person name="Sax H."/>
        </authorList>
    </citation>
    <scope>NUCLEOTIDE SEQUENCE [LARGE SCALE GENOMIC DNA]</scope>
    <source>
        <strain evidence="6 8">ZUERICH-2</strain>
    </source>
</reference>
<proteinExistence type="inferred from homology"/>
<dbReference type="AlphaFoldDB" id="A0A7U5RY20"/>
<evidence type="ECO:0000259" key="5">
    <source>
        <dbReference type="Pfam" id="PF13193"/>
    </source>
</evidence>
<dbReference type="Pfam" id="PF00501">
    <property type="entry name" value="AMP-binding"/>
    <property type="match status" value="1"/>
</dbReference>
<evidence type="ECO:0000259" key="4">
    <source>
        <dbReference type="Pfam" id="PF00501"/>
    </source>
</evidence>
<reference evidence="7" key="3">
    <citation type="submission" date="2023-06" db="EMBL/GenBank/DDBJ databases">
        <authorList>
            <person name="Spilker T."/>
        </authorList>
    </citation>
    <scope>NUCLEOTIDE SEQUENCE</scope>
    <source>
        <strain evidence="7">FLAC1071</strain>
    </source>
</reference>
<protein>
    <submittedName>
        <fullName evidence="6">Acyl-CoA synthetase</fullName>
    </submittedName>
    <submittedName>
        <fullName evidence="7">FadD7 family fatty acid--CoA ligase</fullName>
    </submittedName>
</protein>
<dbReference type="GO" id="GO:0031956">
    <property type="term" value="F:medium-chain fatty acid-CoA ligase activity"/>
    <property type="evidence" value="ECO:0007669"/>
    <property type="project" value="TreeGrafter"/>
</dbReference>
<evidence type="ECO:0000256" key="2">
    <source>
        <dbReference type="ARBA" id="ARBA00022598"/>
    </source>
</evidence>
<dbReference type="RefSeq" id="WP_089152505.1">
    <property type="nucleotide sequence ID" value="NZ_CP015267.1"/>
</dbReference>
<accession>A0A7U5RY20</accession>
<evidence type="ECO:0000313" key="8">
    <source>
        <dbReference type="Proteomes" id="UP000198286"/>
    </source>
</evidence>
<comment type="similarity">
    <text evidence="1">Belongs to the ATP-dependent AMP-binding enzyme family.</text>
</comment>
<dbReference type="EMBL" id="JASZZX010000001">
    <property type="protein sequence ID" value="MDM3924738.1"/>
    <property type="molecule type" value="Genomic_DNA"/>
</dbReference>
<evidence type="ECO:0000256" key="1">
    <source>
        <dbReference type="ARBA" id="ARBA00006432"/>
    </source>
</evidence>
<organism evidence="6 8">
    <name type="scientific">Mycobacterium intracellulare subsp. chimaera</name>
    <dbReference type="NCBI Taxonomy" id="222805"/>
    <lineage>
        <taxon>Bacteria</taxon>
        <taxon>Bacillati</taxon>
        <taxon>Actinomycetota</taxon>
        <taxon>Actinomycetes</taxon>
        <taxon>Mycobacteriales</taxon>
        <taxon>Mycobacteriaceae</taxon>
        <taxon>Mycobacterium</taxon>
        <taxon>Mycobacterium avium complex (MAC)</taxon>
    </lineage>
</organism>
<feature type="region of interest" description="Disordered" evidence="3">
    <location>
        <begin position="510"/>
        <end position="548"/>
    </location>
</feature>
<dbReference type="InterPro" id="IPR000873">
    <property type="entry name" value="AMP-dep_synth/lig_dom"/>
</dbReference>
<keyword evidence="2 7" id="KW-0436">Ligase</keyword>
<feature type="domain" description="AMP-binding enzyme C-terminal" evidence="5">
    <location>
        <begin position="442"/>
        <end position="515"/>
    </location>
</feature>
<evidence type="ECO:0000313" key="7">
    <source>
        <dbReference type="EMBL" id="MDM3924738.1"/>
    </source>
</evidence>
<evidence type="ECO:0000313" key="6">
    <source>
        <dbReference type="EMBL" id="ASL17987.1"/>
    </source>
</evidence>
<evidence type="ECO:0000256" key="3">
    <source>
        <dbReference type="SAM" id="MobiDB-lite"/>
    </source>
</evidence>
<gene>
    <name evidence="6" type="ORF">MYCOZU2_05641</name>
    <name evidence="7" type="ORF">QRB35_01690</name>
</gene>
<reference evidence="7" key="2">
    <citation type="submission" date="2023-06" db="EMBL/GenBank/DDBJ databases">
        <title>Itaconate inhibition of nontuberculous mycobacteria.</title>
        <authorList>
            <person name="Breen P."/>
            <person name="Zimbric M."/>
            <person name="Caverly L."/>
        </authorList>
    </citation>
    <scope>NUCLEOTIDE SEQUENCE</scope>
    <source>
        <strain evidence="7">FLAC1071</strain>
    </source>
</reference>
<dbReference type="Proteomes" id="UP000198286">
    <property type="component" value="Chromosome"/>
</dbReference>
<dbReference type="PANTHER" id="PTHR43201">
    <property type="entry name" value="ACYL-COA SYNTHETASE"/>
    <property type="match status" value="1"/>
</dbReference>
<dbReference type="Gene3D" id="3.30.300.30">
    <property type="match status" value="1"/>
</dbReference>
<feature type="domain" description="AMP-dependent synthetase/ligase" evidence="4">
    <location>
        <begin position="24"/>
        <end position="391"/>
    </location>
</feature>
<sequence length="548" mass="56351">MGSDSTTGGEVTASAGPRIADLVEAAARRAPQASALVVTAERVPVSYHDVTRLVDDLAAQLAAGGLVPGDRVALRAGSNAEFVVGLLAASRADLVAVPLDPALPVREQRARSEAVGARAVLVDRPGDDETAGATPPAWPIAVSVGPDGAAPAVSLTVSAAPQRDVSTPQGLRDDDAMIMFTGGTTGMPKMVPWTRHNIAGSVAAIVAGYALGERDSTVAVMPLYHGHGLLAALLATLASGGTVLLPAGGRFSAHTFWDDIEAVRATWYTAVPTIHQILLERARTERPGGAGALRFIRSCSAPLTAETAQALQDTFSAPVVSAFGMTEATHQVATTAVEGAGHSENPGATPGLVGRSTGPQIRIVGPDGRSLPAETVGEVWLHGPTVVRGYLGDPSITDANFTQGWLHTGDLGTLSPAGDLVIRGRIKELINRGGEKISPERVEAVLASHPGVLEVAVFGKPDTLYGETVAAVIVPRGSAAPTADELASFCRDRLAPFEVPADFQQAAELPHTAKGSLDRRAVAEQFRPSGDRKRGGAGRSGSPPSDGA</sequence>
<dbReference type="NCBIfam" id="NF004511">
    <property type="entry name" value="PRK05852.1"/>
    <property type="match status" value="1"/>
</dbReference>
<dbReference type="Pfam" id="PF13193">
    <property type="entry name" value="AMP-binding_C"/>
    <property type="match status" value="1"/>
</dbReference>
<dbReference type="PANTHER" id="PTHR43201:SF5">
    <property type="entry name" value="MEDIUM-CHAIN ACYL-COA LIGASE ACSF2, MITOCHONDRIAL"/>
    <property type="match status" value="1"/>
</dbReference>